<feature type="compositionally biased region" description="Basic and acidic residues" evidence="7">
    <location>
        <begin position="77"/>
        <end position="91"/>
    </location>
</feature>
<keyword evidence="1 6" id="KW-0853">WD repeat</keyword>
<dbReference type="Gene3D" id="2.130.10.10">
    <property type="entry name" value="YVTN repeat-like/Quinoprotein amine dehydrogenase"/>
    <property type="match status" value="2"/>
</dbReference>
<dbReference type="SMR" id="A0A5M8PWU3"/>
<dbReference type="AlphaFoldDB" id="A0A5M8PWU3"/>
<dbReference type="PRINTS" id="PR00320">
    <property type="entry name" value="GPROTEINBRPT"/>
</dbReference>
<feature type="compositionally biased region" description="Basic and acidic residues" evidence="7">
    <location>
        <begin position="51"/>
        <end position="66"/>
    </location>
</feature>
<feature type="compositionally biased region" description="Polar residues" evidence="7">
    <location>
        <begin position="102"/>
        <end position="112"/>
    </location>
</feature>
<comment type="caution">
    <text evidence="9">The sequence shown here is derived from an EMBL/GenBank/DDBJ whole genome shotgun (WGS) entry which is preliminary data.</text>
</comment>
<dbReference type="PROSITE" id="PS50082">
    <property type="entry name" value="WD_REPEATS_2"/>
    <property type="match status" value="7"/>
</dbReference>
<dbReference type="Pfam" id="PF25175">
    <property type="entry name" value="Beta-prop_WDR5"/>
    <property type="match status" value="1"/>
</dbReference>
<dbReference type="InterPro" id="IPR019775">
    <property type="entry name" value="WD40_repeat_CS"/>
</dbReference>
<dbReference type="InterPro" id="IPR020472">
    <property type="entry name" value="WD40_PAC1"/>
</dbReference>
<feature type="region of interest" description="Disordered" evidence="7">
    <location>
        <begin position="1"/>
        <end position="119"/>
    </location>
</feature>
<evidence type="ECO:0000256" key="7">
    <source>
        <dbReference type="SAM" id="MobiDB-lite"/>
    </source>
</evidence>
<evidence type="ECO:0000313" key="9">
    <source>
        <dbReference type="EMBL" id="KAA6413437.1"/>
    </source>
</evidence>
<evidence type="ECO:0000256" key="5">
    <source>
        <dbReference type="ARBA" id="ARBA00043913"/>
    </source>
</evidence>
<dbReference type="PANTHER" id="PTHR22847:SF637">
    <property type="entry name" value="WD REPEAT DOMAIN 5B"/>
    <property type="match status" value="1"/>
</dbReference>
<evidence type="ECO:0000256" key="4">
    <source>
        <dbReference type="ARBA" id="ARBA00039789"/>
    </source>
</evidence>
<dbReference type="PANTHER" id="PTHR22847">
    <property type="entry name" value="WD40 REPEAT PROTEIN"/>
    <property type="match status" value="1"/>
</dbReference>
<dbReference type="InterPro" id="IPR015943">
    <property type="entry name" value="WD40/YVTN_repeat-like_dom_sf"/>
</dbReference>
<gene>
    <name evidence="9" type="ORF">FRX48_03183</name>
</gene>
<feature type="repeat" description="WD" evidence="6">
    <location>
        <begin position="174"/>
        <end position="215"/>
    </location>
</feature>
<dbReference type="PROSITE" id="PS00678">
    <property type="entry name" value="WD_REPEATS_1"/>
    <property type="match status" value="4"/>
</dbReference>
<dbReference type="InterPro" id="IPR036322">
    <property type="entry name" value="WD40_repeat_dom_sf"/>
</dbReference>
<feature type="repeat" description="WD" evidence="6">
    <location>
        <begin position="302"/>
        <end position="343"/>
    </location>
</feature>
<evidence type="ECO:0000259" key="8">
    <source>
        <dbReference type="Pfam" id="PF25175"/>
    </source>
</evidence>
<dbReference type="CDD" id="cd00200">
    <property type="entry name" value="WD40"/>
    <property type="match status" value="1"/>
</dbReference>
<comment type="similarity">
    <text evidence="3">Belongs to the WD repeat MDV1/CAF4 family.</text>
</comment>
<feature type="repeat" description="WD" evidence="6">
    <location>
        <begin position="259"/>
        <end position="300"/>
    </location>
</feature>
<keyword evidence="2" id="KW-0677">Repeat</keyword>
<accession>A0A5M8PWU3</accession>
<reference evidence="9 10" key="1">
    <citation type="submission" date="2019-09" db="EMBL/GenBank/DDBJ databases">
        <title>The hologenome of the rock-dwelling lichen Lasallia pustulata.</title>
        <authorList>
            <person name="Greshake Tzovaras B."/>
            <person name="Segers F."/>
            <person name="Bicker A."/>
            <person name="Dal Grande F."/>
            <person name="Otte J."/>
            <person name="Hankeln T."/>
            <person name="Schmitt I."/>
            <person name="Ebersberger I."/>
        </authorList>
    </citation>
    <scope>NUCLEOTIDE SEQUENCE [LARGE SCALE GENOMIC DNA]</scope>
    <source>
        <strain evidence="9">A1-1</strain>
    </source>
</reference>
<name>A0A5M8PWU3_9LECA</name>
<dbReference type="OrthoDB" id="674604at2759"/>
<feature type="repeat" description="WD" evidence="6">
    <location>
        <begin position="217"/>
        <end position="258"/>
    </location>
</feature>
<evidence type="ECO:0000256" key="3">
    <source>
        <dbReference type="ARBA" id="ARBA00038415"/>
    </source>
</evidence>
<dbReference type="SMART" id="SM00320">
    <property type="entry name" value="WD40"/>
    <property type="match status" value="7"/>
</dbReference>
<comment type="function">
    <text evidence="5">Involved in mitochondrial fission. Acts as an adapter protein required to form mitochondrial fission complexes. Formation of these complexes is required to promote constriction and fission of the mitochondrial compartment at a late step in mitochondrial division.</text>
</comment>
<dbReference type="InterPro" id="IPR059122">
    <property type="entry name" value="Beta-prop_WDR5-like"/>
</dbReference>
<sequence>MDDSDIEQSRSPKRRRVNGDSHDTSRYSSPDELAASSDHEMAYIRRRSSNIHRDREPAGEDRRRSYGESPSDESPDELGHTIHNFYRDNRTRSRRESRHQSVSGHSLRSIGSSPWKPMRKERPLRYEQKLVLRGHKRGVAAVRFSPDGLLIASCSADTTIRIWDTSSGKHLHTLEGHLAGISTIAWSPDSKTLASGSDDKSIRLWDVSTGKPYPVPLLGHHNYIYSIAFSPKGNMLVSGSYDEAVFLWDVRTARVMRSLPAHSDPVGGVDFIRDGTLIASCAGDGLIRIWDTATGQCLRTLVHEDNAPVTSVRFSPNGKFVLAWTLDSCVRLWSYVEGKCLKTYQGHKNEKFSIAGTFGVYGDGDRAFVASGSEDNSLIIWDVSSKDMLQRLEGHEGVVLGVDTHPDSSLLVSGGLDCTVRVWLRDDVDADDLEATEENLE</sequence>
<evidence type="ECO:0000256" key="6">
    <source>
        <dbReference type="PROSITE-ProRule" id="PRU00221"/>
    </source>
</evidence>
<feature type="repeat" description="WD" evidence="6">
    <location>
        <begin position="132"/>
        <end position="173"/>
    </location>
</feature>
<feature type="repeat" description="WD" evidence="6">
    <location>
        <begin position="392"/>
        <end position="423"/>
    </location>
</feature>
<feature type="domain" description="WDR5-like beta-propeller" evidence="8">
    <location>
        <begin position="132"/>
        <end position="423"/>
    </location>
</feature>
<evidence type="ECO:0000313" key="10">
    <source>
        <dbReference type="Proteomes" id="UP000324767"/>
    </source>
</evidence>
<organism evidence="9 10">
    <name type="scientific">Lasallia pustulata</name>
    <dbReference type="NCBI Taxonomy" id="136370"/>
    <lineage>
        <taxon>Eukaryota</taxon>
        <taxon>Fungi</taxon>
        <taxon>Dikarya</taxon>
        <taxon>Ascomycota</taxon>
        <taxon>Pezizomycotina</taxon>
        <taxon>Lecanoromycetes</taxon>
        <taxon>OSLEUM clade</taxon>
        <taxon>Umbilicariomycetidae</taxon>
        <taxon>Umbilicariales</taxon>
        <taxon>Umbilicariaceae</taxon>
        <taxon>Lasallia</taxon>
    </lineage>
</organism>
<dbReference type="PROSITE" id="PS50294">
    <property type="entry name" value="WD_REPEATS_REGION"/>
    <property type="match status" value="6"/>
</dbReference>
<evidence type="ECO:0000256" key="1">
    <source>
        <dbReference type="ARBA" id="ARBA00022574"/>
    </source>
</evidence>
<dbReference type="SUPFAM" id="SSF50978">
    <property type="entry name" value="WD40 repeat-like"/>
    <property type="match status" value="1"/>
</dbReference>
<feature type="repeat" description="WD" evidence="6">
    <location>
        <begin position="365"/>
        <end position="391"/>
    </location>
</feature>
<evidence type="ECO:0000256" key="2">
    <source>
        <dbReference type="ARBA" id="ARBA00022737"/>
    </source>
</evidence>
<dbReference type="GO" id="GO:0042393">
    <property type="term" value="F:histone binding"/>
    <property type="evidence" value="ECO:0007669"/>
    <property type="project" value="TreeGrafter"/>
</dbReference>
<dbReference type="GO" id="GO:0048188">
    <property type="term" value="C:Set1C/COMPASS complex"/>
    <property type="evidence" value="ECO:0007669"/>
    <property type="project" value="TreeGrafter"/>
</dbReference>
<dbReference type="InterPro" id="IPR001680">
    <property type="entry name" value="WD40_rpt"/>
</dbReference>
<dbReference type="Proteomes" id="UP000324767">
    <property type="component" value="Unassembled WGS sequence"/>
</dbReference>
<protein>
    <recommendedName>
        <fullName evidence="4">Mitochondrial division protein 1</fullName>
    </recommendedName>
</protein>
<proteinExistence type="inferred from homology"/>
<dbReference type="FunFam" id="2.130.10.10:FF:000510">
    <property type="entry name" value="WD repeat protein"/>
    <property type="match status" value="1"/>
</dbReference>
<dbReference type="EMBL" id="VXIT01000004">
    <property type="protein sequence ID" value="KAA6413437.1"/>
    <property type="molecule type" value="Genomic_DNA"/>
</dbReference>